<dbReference type="NCBIfam" id="NF041859">
    <property type="entry name" value="silencer_MvaTU"/>
    <property type="match status" value="1"/>
</dbReference>
<dbReference type="CDD" id="cd16170">
    <property type="entry name" value="MvaT_DBD"/>
    <property type="match status" value="1"/>
</dbReference>
<evidence type="ECO:0000259" key="3">
    <source>
        <dbReference type="Pfam" id="PF22055"/>
    </source>
</evidence>
<sequence length="130" mass="15028">MSSQLANYMQKEAQLARLQAELKEMEGSEQLKLAKEYKQKLEDLMKKYGHTVEETIDVLDPEYKLRGLPPLESAPKSTVGTRRKRKLKVYKNPNTGEVIETRGGNHKELKAWKDEHGAETVESWVQEEKE</sequence>
<proteinExistence type="predicted"/>
<evidence type="ECO:0000256" key="2">
    <source>
        <dbReference type="SAM" id="MobiDB-lite"/>
    </source>
</evidence>
<gene>
    <name evidence="4" type="ORF">GCM10009038_08950</name>
</gene>
<dbReference type="Proteomes" id="UP000646745">
    <property type="component" value="Unassembled WGS sequence"/>
</dbReference>
<feature type="coiled-coil region" evidence="1">
    <location>
        <begin position="1"/>
        <end position="54"/>
    </location>
</feature>
<feature type="region of interest" description="Disordered" evidence="2">
    <location>
        <begin position="66"/>
        <end position="86"/>
    </location>
</feature>
<feature type="domain" description="MvaT DNA-binding" evidence="3">
    <location>
        <begin position="88"/>
        <end position="124"/>
    </location>
</feature>
<dbReference type="InterPro" id="IPR035616">
    <property type="entry name" value="MvaT_DBD"/>
</dbReference>
<reference evidence="5" key="1">
    <citation type="journal article" date="2019" name="Int. J. Syst. Evol. Microbiol.">
        <title>The Global Catalogue of Microorganisms (GCM) 10K type strain sequencing project: providing services to taxonomists for standard genome sequencing and annotation.</title>
        <authorList>
            <consortium name="The Broad Institute Genomics Platform"/>
            <consortium name="The Broad Institute Genome Sequencing Center for Infectious Disease"/>
            <person name="Wu L."/>
            <person name="Ma J."/>
        </authorList>
    </citation>
    <scope>NUCLEOTIDE SEQUENCE [LARGE SCALE GENOMIC DNA]</scope>
    <source>
        <strain evidence="5">KCTC 32998</strain>
    </source>
</reference>
<name>A0ABQ3DU52_9GAMM</name>
<evidence type="ECO:0000313" key="5">
    <source>
        <dbReference type="Proteomes" id="UP000646745"/>
    </source>
</evidence>
<evidence type="ECO:0000256" key="1">
    <source>
        <dbReference type="SAM" id="Coils"/>
    </source>
</evidence>
<organism evidence="4 5">
    <name type="scientific">Salinicola rhizosphaerae</name>
    <dbReference type="NCBI Taxonomy" id="1443141"/>
    <lineage>
        <taxon>Bacteria</taxon>
        <taxon>Pseudomonadati</taxon>
        <taxon>Pseudomonadota</taxon>
        <taxon>Gammaproteobacteria</taxon>
        <taxon>Oceanospirillales</taxon>
        <taxon>Halomonadaceae</taxon>
        <taxon>Salinicola</taxon>
    </lineage>
</organism>
<evidence type="ECO:0000313" key="4">
    <source>
        <dbReference type="EMBL" id="GHB13067.1"/>
    </source>
</evidence>
<accession>A0ABQ3DU52</accession>
<dbReference type="Pfam" id="PF22055">
    <property type="entry name" value="MvaT_DBD"/>
    <property type="match status" value="1"/>
</dbReference>
<comment type="caution">
    <text evidence="4">The sequence shown here is derived from an EMBL/GenBank/DDBJ whole genome shotgun (WGS) entry which is preliminary data.</text>
</comment>
<dbReference type="RefSeq" id="WP_189443448.1">
    <property type="nucleotide sequence ID" value="NZ_BMZI01000002.1"/>
</dbReference>
<dbReference type="EMBL" id="BMZI01000002">
    <property type="protein sequence ID" value="GHB13067.1"/>
    <property type="molecule type" value="Genomic_DNA"/>
</dbReference>
<protein>
    <recommendedName>
        <fullName evidence="3">MvaT DNA-binding domain-containing protein</fullName>
    </recommendedName>
</protein>
<keyword evidence="5" id="KW-1185">Reference proteome</keyword>
<keyword evidence="1" id="KW-0175">Coiled coil</keyword>